<dbReference type="GO" id="GO:0050660">
    <property type="term" value="F:flavin adenine dinucleotide binding"/>
    <property type="evidence" value="ECO:0007669"/>
    <property type="project" value="InterPro"/>
</dbReference>
<dbReference type="Gene3D" id="1.10.45.10">
    <property type="entry name" value="Vanillyl-alcohol Oxidase, Chain A, domain 4"/>
    <property type="match status" value="1"/>
</dbReference>
<dbReference type="AlphaFoldDB" id="A0A418VTG5"/>
<dbReference type="InterPro" id="IPR016164">
    <property type="entry name" value="FAD-linked_Oxase-like_C"/>
</dbReference>
<dbReference type="InterPro" id="IPR016171">
    <property type="entry name" value="Vanillyl_alc_oxidase_C-sub2"/>
</dbReference>
<gene>
    <name evidence="4" type="ORF">D3874_25265</name>
</gene>
<proteinExistence type="predicted"/>
<dbReference type="InterPro" id="IPR004113">
    <property type="entry name" value="FAD-bd_oxidored_4_C"/>
</dbReference>
<feature type="domain" description="FAD-binding oxidoreductase/transferase type 4 C-terminal" evidence="3">
    <location>
        <begin position="5"/>
        <end position="126"/>
    </location>
</feature>
<evidence type="ECO:0000313" key="5">
    <source>
        <dbReference type="Proteomes" id="UP000284605"/>
    </source>
</evidence>
<dbReference type="Pfam" id="PF02913">
    <property type="entry name" value="FAD-oxidase_C"/>
    <property type="match status" value="1"/>
</dbReference>
<evidence type="ECO:0000259" key="3">
    <source>
        <dbReference type="Pfam" id="PF02913"/>
    </source>
</evidence>
<keyword evidence="2" id="KW-0274">FAD</keyword>
<evidence type="ECO:0000256" key="1">
    <source>
        <dbReference type="ARBA" id="ARBA00022630"/>
    </source>
</evidence>
<comment type="caution">
    <text evidence="4">The sequence shown here is derived from an EMBL/GenBank/DDBJ whole genome shotgun (WGS) entry which is preliminary data.</text>
</comment>
<dbReference type="Proteomes" id="UP000284605">
    <property type="component" value="Unassembled WGS sequence"/>
</dbReference>
<sequence length="127" mass="13754">MSDAQKPQGASLKHDISVPVQRLDRFVAAPTPPSRRATPRCASSASATWATATCTSTQPAGGVDPAAFMARTQEFAEIVHDLTHQFGGSISAEHGLGRLKVDEITRYHSTVELDLKRRIKQAFDPRA</sequence>
<organism evidence="4 5">
    <name type="scientific">Oleomonas cavernae</name>
    <dbReference type="NCBI Taxonomy" id="2320859"/>
    <lineage>
        <taxon>Bacteria</taxon>
        <taxon>Pseudomonadati</taxon>
        <taxon>Pseudomonadota</taxon>
        <taxon>Alphaproteobacteria</taxon>
        <taxon>Acetobacterales</taxon>
        <taxon>Acetobacteraceae</taxon>
        <taxon>Oleomonas</taxon>
    </lineage>
</organism>
<dbReference type="EMBL" id="QYUK01000016">
    <property type="protein sequence ID" value="RJF80447.1"/>
    <property type="molecule type" value="Genomic_DNA"/>
</dbReference>
<keyword evidence="5" id="KW-1185">Reference proteome</keyword>
<dbReference type="GO" id="GO:0003824">
    <property type="term" value="F:catalytic activity"/>
    <property type="evidence" value="ECO:0007669"/>
    <property type="project" value="InterPro"/>
</dbReference>
<protein>
    <recommendedName>
        <fullName evidence="3">FAD-binding oxidoreductase/transferase type 4 C-terminal domain-containing protein</fullName>
    </recommendedName>
</protein>
<evidence type="ECO:0000313" key="4">
    <source>
        <dbReference type="EMBL" id="RJF80447.1"/>
    </source>
</evidence>
<evidence type="ECO:0000256" key="2">
    <source>
        <dbReference type="ARBA" id="ARBA00022827"/>
    </source>
</evidence>
<name>A0A418VTG5_9PROT</name>
<dbReference type="Gene3D" id="3.30.70.2740">
    <property type="match status" value="1"/>
</dbReference>
<reference evidence="4 5" key="1">
    <citation type="submission" date="2018-09" db="EMBL/GenBank/DDBJ databases">
        <authorList>
            <person name="Zhu H."/>
        </authorList>
    </citation>
    <scope>NUCLEOTIDE SEQUENCE [LARGE SCALE GENOMIC DNA]</scope>
    <source>
        <strain evidence="4 5">K1W22B-8</strain>
    </source>
</reference>
<dbReference type="SUPFAM" id="SSF55103">
    <property type="entry name" value="FAD-linked oxidases, C-terminal domain"/>
    <property type="match status" value="1"/>
</dbReference>
<keyword evidence="1" id="KW-0285">Flavoprotein</keyword>
<accession>A0A418VTG5</accession>